<dbReference type="EMBL" id="RDQH01000340">
    <property type="protein sequence ID" value="RXH76750.1"/>
    <property type="molecule type" value="Genomic_DNA"/>
</dbReference>
<protein>
    <submittedName>
        <fullName evidence="1">Uncharacterized protein</fullName>
    </submittedName>
</protein>
<dbReference type="Proteomes" id="UP000290289">
    <property type="component" value="Chromosome 14"/>
</dbReference>
<reference evidence="1 2" key="1">
    <citation type="submission" date="2018-10" db="EMBL/GenBank/DDBJ databases">
        <title>A high-quality apple genome assembly.</title>
        <authorList>
            <person name="Hu J."/>
        </authorList>
    </citation>
    <scope>NUCLEOTIDE SEQUENCE [LARGE SCALE GENOMIC DNA]</scope>
    <source>
        <strain evidence="2">cv. HFTH1</strain>
        <tissue evidence="1">Young leaf</tissue>
    </source>
</reference>
<keyword evidence="2" id="KW-1185">Reference proteome</keyword>
<evidence type="ECO:0000313" key="2">
    <source>
        <dbReference type="Proteomes" id="UP000290289"/>
    </source>
</evidence>
<organism evidence="1 2">
    <name type="scientific">Malus domestica</name>
    <name type="common">Apple</name>
    <name type="synonym">Pyrus malus</name>
    <dbReference type="NCBI Taxonomy" id="3750"/>
    <lineage>
        <taxon>Eukaryota</taxon>
        <taxon>Viridiplantae</taxon>
        <taxon>Streptophyta</taxon>
        <taxon>Embryophyta</taxon>
        <taxon>Tracheophyta</taxon>
        <taxon>Spermatophyta</taxon>
        <taxon>Magnoliopsida</taxon>
        <taxon>eudicotyledons</taxon>
        <taxon>Gunneridae</taxon>
        <taxon>Pentapetalae</taxon>
        <taxon>rosids</taxon>
        <taxon>fabids</taxon>
        <taxon>Rosales</taxon>
        <taxon>Rosaceae</taxon>
        <taxon>Amygdaloideae</taxon>
        <taxon>Maleae</taxon>
        <taxon>Malus</taxon>
    </lineage>
</organism>
<evidence type="ECO:0000313" key="1">
    <source>
        <dbReference type="EMBL" id="RXH76750.1"/>
    </source>
</evidence>
<comment type="caution">
    <text evidence="1">The sequence shown here is derived from an EMBL/GenBank/DDBJ whole genome shotgun (WGS) entry which is preliminary data.</text>
</comment>
<gene>
    <name evidence="1" type="ORF">DVH24_019638</name>
</gene>
<dbReference type="AlphaFoldDB" id="A0A498I0X5"/>
<proteinExistence type="predicted"/>
<accession>A0A498I0X5</accession>
<sequence>MYLAGLSFYSIKDWTLYMSQILKQPDFDCILMTILAIWTAINVKFWGFDCLSCVVAPSVGRLKVNMDIGPGTRIFALVELGLLSGTQMGGALPLLRESLRMFYPPSKLRCWLLEKGLVWWLNGVYTILFSKIISAVLDESCNVSQLGPINEDVKHKDLLSVDTKATAAHTRSQANSVTHRLTHFALHSGGDCTWLDKLPIIVCDLIEDEASFTCTLQPNHTNPNGKSDSATDVVVGSVIPFPYIPAQHLAYFSLTLATTMGFESE</sequence>
<name>A0A498I0X5_MALDO</name>